<evidence type="ECO:0000256" key="9">
    <source>
        <dbReference type="ARBA" id="ARBA00023167"/>
    </source>
</evidence>
<keyword evidence="6 10" id="KW-0028">Amino-acid biosynthesis</keyword>
<dbReference type="EMBL" id="FNBN01000003">
    <property type="protein sequence ID" value="SDF98600.1"/>
    <property type="molecule type" value="Genomic_DNA"/>
</dbReference>
<evidence type="ECO:0000256" key="8">
    <source>
        <dbReference type="ARBA" id="ARBA00023002"/>
    </source>
</evidence>
<comment type="pathway">
    <text evidence="1 10">Amino-acid biosynthesis; L-threonine biosynthesis; L-threonine from L-aspartate: step 3/5.</text>
</comment>
<keyword evidence="10" id="KW-0521">NADP</keyword>
<dbReference type="NCBIfam" id="NF004976">
    <property type="entry name" value="PRK06349.1"/>
    <property type="match status" value="1"/>
</dbReference>
<dbReference type="OrthoDB" id="9808167at2"/>
<dbReference type="InterPro" id="IPR005106">
    <property type="entry name" value="Asp/hSer_DH_NAD-bd"/>
</dbReference>
<keyword evidence="7 10" id="KW-0791">Threonine biosynthesis</keyword>
<feature type="domain" description="Homoserine dehydrogenase catalytic" evidence="12">
    <location>
        <begin position="130"/>
        <end position="307"/>
    </location>
</feature>
<evidence type="ECO:0000259" key="13">
    <source>
        <dbReference type="Pfam" id="PF03447"/>
    </source>
</evidence>
<dbReference type="GO" id="GO:0050661">
    <property type="term" value="F:NADP binding"/>
    <property type="evidence" value="ECO:0007669"/>
    <property type="project" value="InterPro"/>
</dbReference>
<keyword evidence="9 10" id="KW-0486">Methionine biosynthesis</keyword>
<evidence type="ECO:0000256" key="5">
    <source>
        <dbReference type="ARBA" id="ARBA00013376"/>
    </source>
</evidence>
<dbReference type="PANTHER" id="PTHR43331:SF1">
    <property type="entry name" value="HOMOSERINE DEHYDROGENASE"/>
    <property type="match status" value="1"/>
</dbReference>
<gene>
    <name evidence="14" type="ORF">SAMN04488121_10380</name>
</gene>
<dbReference type="Gene3D" id="3.30.360.10">
    <property type="entry name" value="Dihydrodipicolinate Reductase, domain 2"/>
    <property type="match status" value="1"/>
</dbReference>
<dbReference type="InterPro" id="IPR036291">
    <property type="entry name" value="NAD(P)-bd_dom_sf"/>
</dbReference>
<dbReference type="AlphaFoldDB" id="A0A1G7QLT8"/>
<evidence type="ECO:0000256" key="2">
    <source>
        <dbReference type="ARBA" id="ARBA00005062"/>
    </source>
</evidence>
<dbReference type="RefSeq" id="WP_089832344.1">
    <property type="nucleotide sequence ID" value="NZ_FNBN01000003.1"/>
</dbReference>
<evidence type="ECO:0000256" key="10">
    <source>
        <dbReference type="RuleBase" id="RU000579"/>
    </source>
</evidence>
<dbReference type="PROSITE" id="PS01042">
    <property type="entry name" value="HOMOSER_DHGENASE"/>
    <property type="match status" value="1"/>
</dbReference>
<dbReference type="SUPFAM" id="SSF55347">
    <property type="entry name" value="Glyceraldehyde-3-phosphate dehydrogenase-like, C-terminal domain"/>
    <property type="match status" value="1"/>
</dbReference>
<keyword evidence="8 10" id="KW-0560">Oxidoreductase</keyword>
<accession>A0A1G7QLT8</accession>
<proteinExistence type="inferred from homology"/>
<evidence type="ECO:0000259" key="12">
    <source>
        <dbReference type="Pfam" id="PF00742"/>
    </source>
</evidence>
<dbReference type="Gene3D" id="3.30.70.260">
    <property type="match status" value="1"/>
</dbReference>
<dbReference type="STRING" id="104663.SAMN04488121_10380"/>
<evidence type="ECO:0000256" key="3">
    <source>
        <dbReference type="ARBA" id="ARBA00006753"/>
    </source>
</evidence>
<dbReference type="Pfam" id="PF00742">
    <property type="entry name" value="Homoserine_dh"/>
    <property type="match status" value="1"/>
</dbReference>
<dbReference type="GO" id="GO:0009088">
    <property type="term" value="P:threonine biosynthetic process"/>
    <property type="evidence" value="ECO:0007669"/>
    <property type="project" value="UniProtKB-UniPathway"/>
</dbReference>
<dbReference type="GO" id="GO:0004412">
    <property type="term" value="F:homoserine dehydrogenase activity"/>
    <property type="evidence" value="ECO:0007669"/>
    <property type="project" value="UniProtKB-EC"/>
</dbReference>
<dbReference type="SUPFAM" id="SSF51735">
    <property type="entry name" value="NAD(P)-binding Rossmann-fold domains"/>
    <property type="match status" value="1"/>
</dbReference>
<evidence type="ECO:0000313" key="15">
    <source>
        <dbReference type="Proteomes" id="UP000199045"/>
    </source>
</evidence>
<evidence type="ECO:0000256" key="11">
    <source>
        <dbReference type="RuleBase" id="RU004171"/>
    </source>
</evidence>
<reference evidence="14 15" key="1">
    <citation type="submission" date="2016-10" db="EMBL/GenBank/DDBJ databases">
        <authorList>
            <person name="de Groot N.N."/>
        </authorList>
    </citation>
    <scope>NUCLEOTIDE SEQUENCE [LARGE SCALE GENOMIC DNA]</scope>
    <source>
        <strain evidence="14 15">DSM 527</strain>
    </source>
</reference>
<dbReference type="InterPro" id="IPR019811">
    <property type="entry name" value="HDH_CS"/>
</dbReference>
<dbReference type="FunFam" id="3.30.360.10:FF:000005">
    <property type="entry name" value="Homoserine dehydrogenase"/>
    <property type="match status" value="1"/>
</dbReference>
<dbReference type="Gene3D" id="3.40.50.720">
    <property type="entry name" value="NAD(P)-binding Rossmann-like Domain"/>
    <property type="match status" value="1"/>
</dbReference>
<evidence type="ECO:0000256" key="1">
    <source>
        <dbReference type="ARBA" id="ARBA00005056"/>
    </source>
</evidence>
<dbReference type="UniPathway" id="UPA00051">
    <property type="reaction ID" value="UER00465"/>
</dbReference>
<protein>
    <recommendedName>
        <fullName evidence="5 10">Homoserine dehydrogenase</fullName>
        <ecNumber evidence="4 10">1.1.1.3</ecNumber>
    </recommendedName>
</protein>
<dbReference type="Proteomes" id="UP000199045">
    <property type="component" value="Unassembled WGS sequence"/>
</dbReference>
<evidence type="ECO:0000313" key="14">
    <source>
        <dbReference type="EMBL" id="SDF98600.1"/>
    </source>
</evidence>
<dbReference type="Pfam" id="PF03447">
    <property type="entry name" value="NAD_binding_3"/>
    <property type="match status" value="1"/>
</dbReference>
<evidence type="ECO:0000256" key="6">
    <source>
        <dbReference type="ARBA" id="ARBA00022605"/>
    </source>
</evidence>
<feature type="domain" description="Aspartate/homoserine dehydrogenase NAD-binding" evidence="13">
    <location>
        <begin position="12"/>
        <end position="122"/>
    </location>
</feature>
<dbReference type="PROSITE" id="PS51257">
    <property type="entry name" value="PROKAR_LIPOPROTEIN"/>
    <property type="match status" value="1"/>
</dbReference>
<name>A0A1G7QLT8_CHIFI</name>
<dbReference type="PANTHER" id="PTHR43331">
    <property type="entry name" value="HOMOSERINE DEHYDROGENASE"/>
    <property type="match status" value="1"/>
</dbReference>
<dbReference type="GO" id="GO:0009086">
    <property type="term" value="P:methionine biosynthetic process"/>
    <property type="evidence" value="ECO:0007669"/>
    <property type="project" value="UniProtKB-KW"/>
</dbReference>
<dbReference type="InterPro" id="IPR001342">
    <property type="entry name" value="HDH_cat"/>
</dbReference>
<evidence type="ECO:0000256" key="4">
    <source>
        <dbReference type="ARBA" id="ARBA00013213"/>
    </source>
</evidence>
<dbReference type="UniPathway" id="UPA00050">
    <property type="reaction ID" value="UER00063"/>
</dbReference>
<sequence length="398" mass="45079">MENKIINLGIFGFGCVGQGLYEVLNRTKGINARIKKICIKDPNKSRPIDASYFTTDKNEILNDPTIDVVVELINDTEAAFEIVSTALRNGKAVVSASKRMIAENLPALYQLQVENKVPFLYEASSCASIPIIRNLEEYYDNDLLNAVEGICNGSTNYILTKIFEENLSFETALQQAQDKGFAETDPTLDIEGYDPKFKIVILLLHAFGTFVKPEEVFNYGIHHLNDFDIQFAKQRNCTIKLIGNCRRQNGHVNAYVLPHLIREHNLLYDVYNEYNGILLESAFTDKQFFVGKGAGGTATGSAVLSDISALLYNYRYEYKKIKQSNQPAFTNDVQLKVYLRYRTADQVHLADFYNISEKYESATYSYVVGVINLEKMKSASWLKNKDVNLLVLEEELGR</sequence>
<comment type="catalytic activity">
    <reaction evidence="10">
        <text>L-homoserine + NADP(+) = L-aspartate 4-semialdehyde + NADPH + H(+)</text>
        <dbReference type="Rhea" id="RHEA:15761"/>
        <dbReference type="ChEBI" id="CHEBI:15378"/>
        <dbReference type="ChEBI" id="CHEBI:57476"/>
        <dbReference type="ChEBI" id="CHEBI:57783"/>
        <dbReference type="ChEBI" id="CHEBI:58349"/>
        <dbReference type="ChEBI" id="CHEBI:537519"/>
        <dbReference type="EC" id="1.1.1.3"/>
    </reaction>
</comment>
<evidence type="ECO:0000256" key="7">
    <source>
        <dbReference type="ARBA" id="ARBA00022697"/>
    </source>
</evidence>
<organism evidence="14 15">
    <name type="scientific">Chitinophaga filiformis</name>
    <name type="common">Myxococcus filiformis</name>
    <name type="synonym">Flexibacter filiformis</name>
    <dbReference type="NCBI Taxonomy" id="104663"/>
    <lineage>
        <taxon>Bacteria</taxon>
        <taxon>Pseudomonadati</taxon>
        <taxon>Bacteroidota</taxon>
        <taxon>Chitinophagia</taxon>
        <taxon>Chitinophagales</taxon>
        <taxon>Chitinophagaceae</taxon>
        <taxon>Chitinophaga</taxon>
    </lineage>
</organism>
<dbReference type="EC" id="1.1.1.3" evidence="4 10"/>
<comment type="similarity">
    <text evidence="3 11">Belongs to the homoserine dehydrogenase family.</text>
</comment>
<comment type="pathway">
    <text evidence="2 10">Amino-acid biosynthesis; L-methionine biosynthesis via de novo pathway; L-homoserine from L-aspartate: step 3/3.</text>
</comment>